<comment type="similarity">
    <text evidence="1">Belongs to the heat shock protein 70 family.</text>
</comment>
<dbReference type="CDD" id="cd24029">
    <property type="entry name" value="ASKHA_NBD_HSP70_DnaK_HscA_HscC"/>
    <property type="match status" value="1"/>
</dbReference>
<evidence type="ECO:0000256" key="2">
    <source>
        <dbReference type="ARBA" id="ARBA00022741"/>
    </source>
</evidence>
<keyword evidence="2" id="KW-0547">Nucleotide-binding</keyword>
<dbReference type="InterPro" id="IPR013126">
    <property type="entry name" value="Hsp_70_fam"/>
</dbReference>
<dbReference type="InterPro" id="IPR043129">
    <property type="entry name" value="ATPase_NBD"/>
</dbReference>
<organism evidence="4 5">
    <name type="scientific">Vibrio zhugei</name>
    <dbReference type="NCBI Taxonomy" id="2479546"/>
    <lineage>
        <taxon>Bacteria</taxon>
        <taxon>Pseudomonadati</taxon>
        <taxon>Pseudomonadota</taxon>
        <taxon>Gammaproteobacteria</taxon>
        <taxon>Vibrionales</taxon>
        <taxon>Vibrionaceae</taxon>
        <taxon>Vibrio</taxon>
    </lineage>
</organism>
<dbReference type="PROSITE" id="PS00297">
    <property type="entry name" value="HSP70_1"/>
    <property type="match status" value="1"/>
</dbReference>
<dbReference type="Pfam" id="PF00012">
    <property type="entry name" value="HSP70"/>
    <property type="match status" value="1"/>
</dbReference>
<dbReference type="InterPro" id="IPR018181">
    <property type="entry name" value="Heat_shock_70_CS"/>
</dbReference>
<evidence type="ECO:0000313" key="5">
    <source>
        <dbReference type="Proteomes" id="UP001595384"/>
    </source>
</evidence>
<gene>
    <name evidence="4" type="ORF">ACFODT_02965</name>
</gene>
<evidence type="ECO:0000256" key="3">
    <source>
        <dbReference type="ARBA" id="ARBA00022840"/>
    </source>
</evidence>
<dbReference type="Gene3D" id="2.60.34.10">
    <property type="entry name" value="Substrate Binding Domain Of DNAk, Chain A, domain 1"/>
    <property type="match status" value="1"/>
</dbReference>
<evidence type="ECO:0000313" key="4">
    <source>
        <dbReference type="EMBL" id="MFC3022792.1"/>
    </source>
</evidence>
<reference evidence="5" key="1">
    <citation type="journal article" date="2019" name="Int. J. Syst. Evol. Microbiol.">
        <title>The Global Catalogue of Microorganisms (GCM) 10K type strain sequencing project: providing services to taxonomists for standard genome sequencing and annotation.</title>
        <authorList>
            <consortium name="The Broad Institute Genomics Platform"/>
            <consortium name="The Broad Institute Genome Sequencing Center for Infectious Disease"/>
            <person name="Wu L."/>
            <person name="Ma J."/>
        </authorList>
    </citation>
    <scope>NUCLEOTIDE SEQUENCE [LARGE SCALE GENOMIC DNA]</scope>
    <source>
        <strain evidence="5">KCTC 62784</strain>
    </source>
</reference>
<dbReference type="Proteomes" id="UP001595384">
    <property type="component" value="Unassembled WGS sequence"/>
</dbReference>
<sequence>MKHFIGIDLGTTNSAISSFDGVNTRVWKSPIQTDVTPSAIYIDRRGRKLVGQSAYEQAARSPDNAAVLFKRLMGTSSTLQFKAVGESKTPVECSSEVLKTLFGYLTEEIRENKDTGVVITVPAAFNQMQKDATMEAASLAGFNNVALMQEPVAAVMSVMKNNASDGVFLIYDLGGGTLDIAIAESHAGKVNLLSHGGIAMCGGRDFDREILDNIVRPWLRENFELPDDFVTNPNYKTLIRMANHAVERAKIELSSREESIISLTETEARTQDLSGEEIYIDIELTREMFNKLIDKRVNASIDAAREALSQAHLTPDYINKVAFVGGPTNYKPLRDKVCFELGIEGDNSINPMTAVAEGASIFAESIDWDSQDRSRKSSRGKLSLEGNVNLSFNFHARTPKNIARVLVQLSDAHTQDELEFQVDCINTGWTSGLLKLKHGAALNLPLNQMGENSFKVFVFNNQGQSVDIGQDVITITKTAASVEAIPASHTISIEALNQLGGSSGLVPLVKAGDTLPVKGRANFKAAESLRAGAISSINIKLWEGDIKEPISDNRPIGVLKISGTDFEQGVIPAGADIECEYEILDSGAIKLEVSVPSIGSVFDSGKNFYSRQEGQVDYSSSLELVKSEGESLLARIEALEGVIDSEMLQNAKNKAVVAANLDANTQQAEDTQEAMEQIYEAKKLLSKTRDANLAQIRQIEVDDLESFYTDYLYELASESDRSLINRLFSSARNALSSRNGDFENIVEEIRGKNFQILWNQDWFVVEKFKSMATSAHLFSDRSMFDRLVNEGVNRLENDDIDGVKEIILHLSQIQIGMISDNEILANANIVMG</sequence>
<dbReference type="RefSeq" id="WP_078558793.1">
    <property type="nucleotide sequence ID" value="NZ_AP024911.1"/>
</dbReference>
<keyword evidence="5" id="KW-1185">Reference proteome</keyword>
<dbReference type="EMBL" id="JBHRSE010000022">
    <property type="protein sequence ID" value="MFC3022792.1"/>
    <property type="molecule type" value="Genomic_DNA"/>
</dbReference>
<evidence type="ECO:0000256" key="1">
    <source>
        <dbReference type="ARBA" id="ARBA00007381"/>
    </source>
</evidence>
<dbReference type="Gene3D" id="3.90.640.10">
    <property type="entry name" value="Actin, Chain A, domain 4"/>
    <property type="match status" value="1"/>
</dbReference>
<accession>A0ABV7C446</accession>
<dbReference type="SUPFAM" id="SSF53067">
    <property type="entry name" value="Actin-like ATPase domain"/>
    <property type="match status" value="2"/>
</dbReference>
<dbReference type="PANTHER" id="PTHR19375">
    <property type="entry name" value="HEAT SHOCK PROTEIN 70KDA"/>
    <property type="match status" value="1"/>
</dbReference>
<proteinExistence type="inferred from homology"/>
<dbReference type="Gene3D" id="3.30.420.40">
    <property type="match status" value="2"/>
</dbReference>
<protein>
    <submittedName>
        <fullName evidence="4">Hsp70 family protein</fullName>
    </submittedName>
</protein>
<dbReference type="InterPro" id="IPR029047">
    <property type="entry name" value="HSP70_peptide-bd_sf"/>
</dbReference>
<comment type="caution">
    <text evidence="4">The sequence shown here is derived from an EMBL/GenBank/DDBJ whole genome shotgun (WGS) entry which is preliminary data.</text>
</comment>
<keyword evidence="3" id="KW-0067">ATP-binding</keyword>
<name>A0ABV7C446_9VIBR</name>
<dbReference type="PRINTS" id="PR00301">
    <property type="entry name" value="HEATSHOCK70"/>
</dbReference>